<feature type="compositionally biased region" description="Acidic residues" evidence="1">
    <location>
        <begin position="727"/>
        <end position="751"/>
    </location>
</feature>
<evidence type="ECO:0000313" key="7">
    <source>
        <dbReference type="Proteomes" id="UP000623467"/>
    </source>
</evidence>
<dbReference type="Pfam" id="PF13976">
    <property type="entry name" value="gag_pre-integrs"/>
    <property type="match status" value="1"/>
</dbReference>
<dbReference type="EMBL" id="JACAZH010000024">
    <property type="protein sequence ID" value="KAF7342817.1"/>
    <property type="molecule type" value="Genomic_DNA"/>
</dbReference>
<dbReference type="InterPro" id="IPR054722">
    <property type="entry name" value="PolX-like_BBD"/>
</dbReference>
<dbReference type="Proteomes" id="UP000623467">
    <property type="component" value="Unassembled WGS sequence"/>
</dbReference>
<dbReference type="PANTHER" id="PTHR11439:SF483">
    <property type="entry name" value="PEPTIDE SYNTHASE GLIP-LIKE, PUTATIVE (AFU_ORTHOLOGUE AFUA_3G12920)-RELATED"/>
    <property type="match status" value="1"/>
</dbReference>
<accession>A0A8H6XLV1</accession>
<feature type="compositionally biased region" description="Polar residues" evidence="1">
    <location>
        <begin position="217"/>
        <end position="226"/>
    </location>
</feature>
<evidence type="ECO:0000313" key="6">
    <source>
        <dbReference type="EMBL" id="KAF7342817.1"/>
    </source>
</evidence>
<feature type="region of interest" description="Disordered" evidence="1">
    <location>
        <begin position="704"/>
        <end position="795"/>
    </location>
</feature>
<feature type="domain" description="Reverse transcriptase Ty1/copia-type" evidence="2">
    <location>
        <begin position="858"/>
        <end position="1103"/>
    </location>
</feature>
<evidence type="ECO:0000259" key="3">
    <source>
        <dbReference type="Pfam" id="PF13976"/>
    </source>
</evidence>
<feature type="region of interest" description="Disordered" evidence="1">
    <location>
        <begin position="548"/>
        <end position="576"/>
    </location>
</feature>
<reference evidence="6" key="1">
    <citation type="submission" date="2020-05" db="EMBL/GenBank/DDBJ databases">
        <title>Mycena genomes resolve the evolution of fungal bioluminescence.</title>
        <authorList>
            <person name="Tsai I.J."/>
        </authorList>
    </citation>
    <scope>NUCLEOTIDE SEQUENCE</scope>
    <source>
        <strain evidence="6">160909Yilan</strain>
    </source>
</reference>
<sequence length="1186" mass="133093">MPALELIKAKTITGLDQLDFDKKNWVRWSETALDAFTIAGTRDYVLGEVTKPASGDSDLPTWTKNDQLAQAGIRLNIAPMERDYIRDHCTITSAADIWNELKKRHRQKAATQTSLLDDLLGIRIERGADMVDAAAKVRNISTQVFEVAALDADKLALAVLLRALSPELKSIREKWEDDSNAKPGDIVQSLEKEKRRWEEETKQARTAEALANAARTQKSATTNNSKGLCGNCSGTHRTDECWGKGGAMEGRRDEVLERRAARRNKDAKQPDKPSPSSNNTKTPPKARFAMKDTSGKNKTAGAVITEVTSNDELEEIHSTYHTYYDSDASEYSMFADMRGVDTAAAVETEQGNSPGARPTVLVAKEYPPFAADSGATVHLSPVKADFHTLQTITPQKIWGIGGGPIEAKAKGDVHIRKDDGAIFILKDVLYVPEASMRLMSIGRVADTEHTAVFTSTELFIMDQNKNAIVATATHRDKKLYSLNGAIVPNPIPAPVATALAVISNLGTPPTPAQTSVLAATASASLEVWHRRLGHIGVSTIRKMAEQGLAEDGKNTSHSQEQNFKLRPRTRPHTSAWWNDDTEQSSNLRVPCAQHAMLLQISGIILWRRLHTLRKRRPTTYQRNRTPYEAWYGDKPNLSNLREIGCQAFALIQNKHNPKIFDRSIECKLIGYSHTSKAYICYDKLSRRVITSYHVEFIESHESVPRPLMPGRVVNQDREEKTRSTVEIESDDDDDDAKEEPIAEEQPVDDPPDLPRRSGRTPGETAAERNRRAVEESKAAGERIRANRQAKRQERAPNGNDAYCLIDDIVLKALLSDVSQINIECPNDPQSVAEAFASPQADEWRSAISDELKSIKDMNVYKLVPRTNVPKDRKIMLGKFVFKTKRDADGMVARYKARYVLLGHKMIYGKDFNKTTSPTARAESLRILFHLAAALDLELTQIDVKTAYLYGDIDETCWMEQPKGLEEPGKEDWVWELQKGLYGMPQGGRLWNKHMDARMKGIGFTQLSVEHCIYYRKRESGLVIAAVHVDDFTSAASSIKEELQFEEELRTEWQISRSDASFIVGWAIRRDRMKRTIFLSQKALIDRIIEEYGCKDANPVKTPLPPNTRLTKRDLPQSEEEGRRAAMQPYRQLVGVLMYLAISTRPDIMHAVSSLSRFNSGHGEAHWKAALHVVRYCRKNPKQNITD</sequence>
<dbReference type="InterPro" id="IPR057670">
    <property type="entry name" value="SH3_retrovirus"/>
</dbReference>
<evidence type="ECO:0000259" key="4">
    <source>
        <dbReference type="Pfam" id="PF22936"/>
    </source>
</evidence>
<proteinExistence type="predicted"/>
<evidence type="ECO:0000259" key="2">
    <source>
        <dbReference type="Pfam" id="PF07727"/>
    </source>
</evidence>
<dbReference type="OrthoDB" id="3049716at2759"/>
<gene>
    <name evidence="6" type="ORF">MSAN_01997700</name>
</gene>
<feature type="compositionally biased region" description="Basic and acidic residues" evidence="1">
    <location>
        <begin position="261"/>
        <end position="271"/>
    </location>
</feature>
<dbReference type="PANTHER" id="PTHR11439">
    <property type="entry name" value="GAG-POL-RELATED RETROTRANSPOSON"/>
    <property type="match status" value="1"/>
</dbReference>
<feature type="domain" description="Retrovirus-related Pol polyprotein from transposon TNT 1-94-like beta-barrel" evidence="4">
    <location>
        <begin position="371"/>
        <end position="446"/>
    </location>
</feature>
<dbReference type="Pfam" id="PF22936">
    <property type="entry name" value="Pol_BBD"/>
    <property type="match status" value="1"/>
</dbReference>
<dbReference type="InterPro" id="IPR013103">
    <property type="entry name" value="RVT_2"/>
</dbReference>
<feature type="region of interest" description="Disordered" evidence="1">
    <location>
        <begin position="175"/>
        <end position="232"/>
    </location>
</feature>
<dbReference type="Pfam" id="PF07727">
    <property type="entry name" value="RVT_2"/>
    <property type="match status" value="1"/>
</dbReference>
<feature type="compositionally biased region" description="Low complexity" evidence="1">
    <location>
        <begin position="274"/>
        <end position="285"/>
    </location>
</feature>
<evidence type="ECO:0000256" key="1">
    <source>
        <dbReference type="SAM" id="MobiDB-lite"/>
    </source>
</evidence>
<dbReference type="InterPro" id="IPR025724">
    <property type="entry name" value="GAG-pre-integrase_dom"/>
</dbReference>
<feature type="region of interest" description="Disordered" evidence="1">
    <location>
        <begin position="1099"/>
        <end position="1123"/>
    </location>
</feature>
<organism evidence="6 7">
    <name type="scientific">Mycena sanguinolenta</name>
    <dbReference type="NCBI Taxonomy" id="230812"/>
    <lineage>
        <taxon>Eukaryota</taxon>
        <taxon>Fungi</taxon>
        <taxon>Dikarya</taxon>
        <taxon>Basidiomycota</taxon>
        <taxon>Agaricomycotina</taxon>
        <taxon>Agaricomycetes</taxon>
        <taxon>Agaricomycetidae</taxon>
        <taxon>Agaricales</taxon>
        <taxon>Marasmiineae</taxon>
        <taxon>Mycenaceae</taxon>
        <taxon>Mycena</taxon>
    </lineage>
</organism>
<feature type="domain" description="GAG-pre-integrase" evidence="3">
    <location>
        <begin position="511"/>
        <end position="550"/>
    </location>
</feature>
<feature type="compositionally biased region" description="Basic and acidic residues" evidence="1">
    <location>
        <begin position="190"/>
        <end position="205"/>
    </location>
</feature>
<feature type="compositionally biased region" description="Basic and acidic residues" evidence="1">
    <location>
        <begin position="765"/>
        <end position="794"/>
    </location>
</feature>
<dbReference type="AlphaFoldDB" id="A0A8H6XLV1"/>
<feature type="region of interest" description="Disordered" evidence="1">
    <location>
        <begin position="261"/>
        <end position="297"/>
    </location>
</feature>
<name>A0A8H6XLV1_9AGAR</name>
<feature type="domain" description="Retroviral polymerase SH3-like" evidence="5">
    <location>
        <begin position="645"/>
        <end position="700"/>
    </location>
</feature>
<comment type="caution">
    <text evidence="6">The sequence shown here is derived from an EMBL/GenBank/DDBJ whole genome shotgun (WGS) entry which is preliminary data.</text>
</comment>
<dbReference type="Pfam" id="PF14223">
    <property type="entry name" value="Retrotran_gag_2"/>
    <property type="match status" value="1"/>
</dbReference>
<dbReference type="Pfam" id="PF25597">
    <property type="entry name" value="SH3_retrovirus"/>
    <property type="match status" value="1"/>
</dbReference>
<feature type="compositionally biased region" description="Low complexity" evidence="1">
    <location>
        <begin position="206"/>
        <end position="216"/>
    </location>
</feature>
<keyword evidence="7" id="KW-1185">Reference proteome</keyword>
<protein>
    <submittedName>
        <fullName evidence="6">Retrovirus-related Pol polyprotein from transposon TNT 1-94</fullName>
    </submittedName>
</protein>
<evidence type="ECO:0000259" key="5">
    <source>
        <dbReference type="Pfam" id="PF25597"/>
    </source>
</evidence>
<feature type="compositionally biased region" description="Basic and acidic residues" evidence="1">
    <location>
        <begin position="1110"/>
        <end position="1123"/>
    </location>
</feature>
<feature type="compositionally biased region" description="Basic and acidic residues" evidence="1">
    <location>
        <begin position="714"/>
        <end position="725"/>
    </location>
</feature>